<dbReference type="RefSeq" id="WP_313272370.1">
    <property type="nucleotide sequence ID" value="NZ_JASXSX010000001.1"/>
</dbReference>
<dbReference type="EMBL" id="JASXSX010000001">
    <property type="protein sequence ID" value="MDT3767059.1"/>
    <property type="molecule type" value="Genomic_DNA"/>
</dbReference>
<dbReference type="Gene3D" id="3.40.50.1240">
    <property type="entry name" value="Phosphoglycerate mutase-like"/>
    <property type="match status" value="1"/>
</dbReference>
<comment type="caution">
    <text evidence="1">The sequence shown here is derived from an EMBL/GenBank/DDBJ whole genome shotgun (WGS) entry which is preliminary data.</text>
</comment>
<keyword evidence="2" id="KW-1185">Reference proteome</keyword>
<organism evidence="1 2">
    <name type="scientific">Gleimia hominis</name>
    <dbReference type="NCBI Taxonomy" id="595468"/>
    <lineage>
        <taxon>Bacteria</taxon>
        <taxon>Bacillati</taxon>
        <taxon>Actinomycetota</taxon>
        <taxon>Actinomycetes</taxon>
        <taxon>Actinomycetales</taxon>
        <taxon>Actinomycetaceae</taxon>
        <taxon>Gleimia</taxon>
    </lineage>
</organism>
<dbReference type="Pfam" id="PF00300">
    <property type="entry name" value="His_Phos_1"/>
    <property type="match status" value="1"/>
</dbReference>
<proteinExistence type="predicted"/>
<accession>A0ABU3I9L1</accession>
<reference evidence="1 2" key="1">
    <citation type="submission" date="2023-06" db="EMBL/GenBank/DDBJ databases">
        <title>Draft genome sequence of Gleimia hominis type strain CCUG 57540T.</title>
        <authorList>
            <person name="Salva-Serra F."/>
            <person name="Cardew S."/>
            <person name="Jensie Markopoulos S."/>
            <person name="Ohlen M."/>
            <person name="Inganas E."/>
            <person name="Svensson-Stadler L."/>
            <person name="Moore E.R.B."/>
        </authorList>
    </citation>
    <scope>NUCLEOTIDE SEQUENCE [LARGE SCALE GENOMIC DNA]</scope>
    <source>
        <strain evidence="1 2">CCUG 57540</strain>
    </source>
</reference>
<dbReference type="PANTHER" id="PTHR48100">
    <property type="entry name" value="BROAD-SPECIFICITY PHOSPHATASE YOR283W-RELATED"/>
    <property type="match status" value="1"/>
</dbReference>
<dbReference type="SUPFAM" id="SSF53254">
    <property type="entry name" value="Phosphoglycerate mutase-like"/>
    <property type="match status" value="1"/>
</dbReference>
<dbReference type="EC" id="3.1.3.-" evidence="1"/>
<evidence type="ECO:0000313" key="2">
    <source>
        <dbReference type="Proteomes" id="UP001247542"/>
    </source>
</evidence>
<dbReference type="CDD" id="cd07067">
    <property type="entry name" value="HP_PGM_like"/>
    <property type="match status" value="1"/>
</dbReference>
<protein>
    <submittedName>
        <fullName evidence="1">Histidine phosphatase family protein</fullName>
        <ecNumber evidence="1">3.1.3.-</ecNumber>
    </submittedName>
</protein>
<name>A0ABU3I9L1_9ACTO</name>
<gene>
    <name evidence="1" type="ORF">QS713_03125</name>
</gene>
<sequence length="223" mass="24779">MRTVVHVMRHGEVHNPQAVLYGRMPGFRLSALGQQMAQAAARGLQDAGAQITGVVASPLLRAQQTAQPTADAYGLEVESDARLIEAWNSFEGVPVNRNRAVLANPKYWWRYRNPLRPSWSEPYVDLVRRMRAAVAAARKKYAGGEVLAVSHQLPIWTLRSWVEGRPLAHDPRKRECSLASITSFEFDDATLRSVTYWEPASKYLVDAADMVPGVSDAALAKQN</sequence>
<dbReference type="InterPro" id="IPR029033">
    <property type="entry name" value="His_PPase_superfam"/>
</dbReference>
<keyword evidence="1" id="KW-0378">Hydrolase</keyword>
<dbReference type="Proteomes" id="UP001247542">
    <property type="component" value="Unassembled WGS sequence"/>
</dbReference>
<dbReference type="PANTHER" id="PTHR48100:SF51">
    <property type="entry name" value="PHOSPHOGLYCERATE MUTASE"/>
    <property type="match status" value="1"/>
</dbReference>
<dbReference type="InterPro" id="IPR013078">
    <property type="entry name" value="His_Pase_superF_clade-1"/>
</dbReference>
<dbReference type="SMART" id="SM00855">
    <property type="entry name" value="PGAM"/>
    <property type="match status" value="1"/>
</dbReference>
<evidence type="ECO:0000313" key="1">
    <source>
        <dbReference type="EMBL" id="MDT3767059.1"/>
    </source>
</evidence>
<dbReference type="InterPro" id="IPR050275">
    <property type="entry name" value="PGM_Phosphatase"/>
</dbReference>
<dbReference type="GO" id="GO:0016787">
    <property type="term" value="F:hydrolase activity"/>
    <property type="evidence" value="ECO:0007669"/>
    <property type="project" value="UniProtKB-KW"/>
</dbReference>